<dbReference type="Pfam" id="PF00512">
    <property type="entry name" value="HisKA"/>
    <property type="match status" value="1"/>
</dbReference>
<sequence length="568" mass="63827">MDWGEIGYLWKQTLLQLIVALIPVFVFQTWTEHLKQNKGFSICIALTCSVSILFGSVTTISFHGFDLDFRAIPLLIGSLYGGSFTAVALAFMFALSQFLRNGWGIGIDLVGLVIVLIPMLFVSIKRFQQSSLKEKQFIAFFMITIMALVMGDSLFSHLVSSRHFYDPAAVRYYLLYGLISMIAVVFCISLMEKILKSQKNIDEFQNVSNELRSEAHTLHQMLEESQVGVIFVDRSGIVSHINKRAMCILNHKLSSGDPEDLLGKSYTSLYENVEQDELGQLIAEALSGNNMSSDSVQEQSKIYLKQGFSVRDQQNNTVIGAALMLYDKTEVSRLRDEVGRMERLSLVGQMAASITHEIRNPMAVIRGFVQLMRERSPDHQQEYFRIVMDELDRANSIINDFLSLAQNQMIEKESCSLHDLINEMLPLLWADANMRGQSIELELADQMPRLLLNVKEMKQLILNLARNGMEAMDQKGVLTLGTVVHAQQVELRVGDNGCGISAEQQERLFEPFYTTKLRGTGLGLPLCLSIVERHGGQIKVESTEGEGTLFIVAFSMQQRIHEAAAAVE</sequence>
<dbReference type="InterPro" id="IPR003594">
    <property type="entry name" value="HATPase_dom"/>
</dbReference>
<dbReference type="InterPro" id="IPR000014">
    <property type="entry name" value="PAS"/>
</dbReference>
<feature type="transmembrane region" description="Helical" evidence="9">
    <location>
        <begin position="6"/>
        <end position="27"/>
    </location>
</feature>
<dbReference type="Gene3D" id="3.30.565.10">
    <property type="entry name" value="Histidine kinase-like ATPase, C-terminal domain"/>
    <property type="match status" value="1"/>
</dbReference>
<feature type="transmembrane region" description="Helical" evidence="9">
    <location>
        <begin position="136"/>
        <end position="160"/>
    </location>
</feature>
<feature type="domain" description="Histidine kinase" evidence="10">
    <location>
        <begin position="353"/>
        <end position="558"/>
    </location>
</feature>
<dbReference type="Gene3D" id="1.10.287.130">
    <property type="match status" value="1"/>
</dbReference>
<evidence type="ECO:0000256" key="6">
    <source>
        <dbReference type="ARBA" id="ARBA00022777"/>
    </source>
</evidence>
<reference evidence="11 12" key="1">
    <citation type="submission" date="2021-07" db="EMBL/GenBank/DDBJ databases">
        <title>Paenibacillus radiodurans sp. nov., isolated from the southeastern edge of Tengger Desert.</title>
        <authorList>
            <person name="Zhang G."/>
        </authorList>
    </citation>
    <scope>NUCLEOTIDE SEQUENCE [LARGE SCALE GENOMIC DNA]</scope>
    <source>
        <strain evidence="11 12">CCM 7311</strain>
    </source>
</reference>
<dbReference type="Gene3D" id="1.10.1760.20">
    <property type="match status" value="1"/>
</dbReference>
<keyword evidence="9" id="KW-1133">Transmembrane helix</keyword>
<keyword evidence="3" id="KW-0597">Phosphoprotein</keyword>
<feature type="transmembrane region" description="Helical" evidence="9">
    <location>
        <begin position="71"/>
        <end position="95"/>
    </location>
</feature>
<dbReference type="EMBL" id="JAHZIK010000375">
    <property type="protein sequence ID" value="MBW7455498.1"/>
    <property type="molecule type" value="Genomic_DNA"/>
</dbReference>
<comment type="caution">
    <text evidence="11">The sequence shown here is derived from an EMBL/GenBank/DDBJ whole genome shotgun (WGS) entry which is preliminary data.</text>
</comment>
<evidence type="ECO:0000259" key="10">
    <source>
        <dbReference type="PROSITE" id="PS50109"/>
    </source>
</evidence>
<keyword evidence="12" id="KW-1185">Reference proteome</keyword>
<comment type="catalytic activity">
    <reaction evidence="1">
        <text>ATP + protein L-histidine = ADP + protein N-phospho-L-histidine.</text>
        <dbReference type="EC" id="2.7.13.3"/>
    </reaction>
</comment>
<evidence type="ECO:0000256" key="8">
    <source>
        <dbReference type="ARBA" id="ARBA00023012"/>
    </source>
</evidence>
<dbReference type="Gene3D" id="3.30.450.20">
    <property type="entry name" value="PAS domain"/>
    <property type="match status" value="1"/>
</dbReference>
<dbReference type="InterPro" id="IPR036890">
    <property type="entry name" value="HATPase_C_sf"/>
</dbReference>
<dbReference type="PRINTS" id="PR00344">
    <property type="entry name" value="BCTRLSENSOR"/>
</dbReference>
<dbReference type="InterPro" id="IPR004358">
    <property type="entry name" value="Sig_transdc_His_kin-like_C"/>
</dbReference>
<dbReference type="InterPro" id="IPR035965">
    <property type="entry name" value="PAS-like_dom_sf"/>
</dbReference>
<evidence type="ECO:0000256" key="3">
    <source>
        <dbReference type="ARBA" id="ARBA00022553"/>
    </source>
</evidence>
<evidence type="ECO:0000313" key="12">
    <source>
        <dbReference type="Proteomes" id="UP001519887"/>
    </source>
</evidence>
<protein>
    <recommendedName>
        <fullName evidence="2">histidine kinase</fullName>
        <ecNumber evidence="2">2.7.13.3</ecNumber>
    </recommendedName>
</protein>
<evidence type="ECO:0000256" key="7">
    <source>
        <dbReference type="ARBA" id="ARBA00022840"/>
    </source>
</evidence>
<dbReference type="InterPro" id="IPR036097">
    <property type="entry name" value="HisK_dim/P_sf"/>
</dbReference>
<feature type="transmembrane region" description="Helical" evidence="9">
    <location>
        <begin position="102"/>
        <end position="124"/>
    </location>
</feature>
<keyword evidence="4" id="KW-0808">Transferase</keyword>
<dbReference type="CDD" id="cd00082">
    <property type="entry name" value="HisKA"/>
    <property type="match status" value="1"/>
</dbReference>
<feature type="transmembrane region" description="Helical" evidence="9">
    <location>
        <begin position="172"/>
        <end position="191"/>
    </location>
</feature>
<keyword evidence="9" id="KW-0812">Transmembrane</keyword>
<dbReference type="Proteomes" id="UP001519887">
    <property type="component" value="Unassembled WGS sequence"/>
</dbReference>
<dbReference type="EC" id="2.7.13.3" evidence="2"/>
<evidence type="ECO:0000256" key="9">
    <source>
        <dbReference type="SAM" id="Phobius"/>
    </source>
</evidence>
<dbReference type="SUPFAM" id="SSF55785">
    <property type="entry name" value="PYP-like sensor domain (PAS domain)"/>
    <property type="match status" value="1"/>
</dbReference>
<dbReference type="SUPFAM" id="SSF47384">
    <property type="entry name" value="Homodimeric domain of signal transducing histidine kinase"/>
    <property type="match status" value="1"/>
</dbReference>
<dbReference type="PANTHER" id="PTHR43065:SF46">
    <property type="entry name" value="C4-DICARBOXYLATE TRANSPORT SENSOR PROTEIN DCTB"/>
    <property type="match status" value="1"/>
</dbReference>
<dbReference type="InterPro" id="IPR005467">
    <property type="entry name" value="His_kinase_dom"/>
</dbReference>
<dbReference type="SMART" id="SM00388">
    <property type="entry name" value="HisKA"/>
    <property type="match status" value="1"/>
</dbReference>
<dbReference type="InterPro" id="IPR003661">
    <property type="entry name" value="HisK_dim/P_dom"/>
</dbReference>
<evidence type="ECO:0000256" key="5">
    <source>
        <dbReference type="ARBA" id="ARBA00022741"/>
    </source>
</evidence>
<gene>
    <name evidence="11" type="ORF">K0U00_15840</name>
</gene>
<evidence type="ECO:0000256" key="4">
    <source>
        <dbReference type="ARBA" id="ARBA00022679"/>
    </source>
</evidence>
<name>A0ABS7C3M1_9BACL</name>
<dbReference type="SMART" id="SM00091">
    <property type="entry name" value="PAS"/>
    <property type="match status" value="1"/>
</dbReference>
<accession>A0ABS7C3M1</accession>
<evidence type="ECO:0000256" key="1">
    <source>
        <dbReference type="ARBA" id="ARBA00000085"/>
    </source>
</evidence>
<keyword evidence="7" id="KW-0067">ATP-binding</keyword>
<organism evidence="11 12">
    <name type="scientific">Paenibacillus sepulcri</name>
    <dbReference type="NCBI Taxonomy" id="359917"/>
    <lineage>
        <taxon>Bacteria</taxon>
        <taxon>Bacillati</taxon>
        <taxon>Bacillota</taxon>
        <taxon>Bacilli</taxon>
        <taxon>Bacillales</taxon>
        <taxon>Paenibacillaceae</taxon>
        <taxon>Paenibacillus</taxon>
    </lineage>
</organism>
<keyword evidence="6" id="KW-0418">Kinase</keyword>
<dbReference type="PROSITE" id="PS50109">
    <property type="entry name" value="HIS_KIN"/>
    <property type="match status" value="1"/>
</dbReference>
<dbReference type="SUPFAM" id="SSF55874">
    <property type="entry name" value="ATPase domain of HSP90 chaperone/DNA topoisomerase II/histidine kinase"/>
    <property type="match status" value="1"/>
</dbReference>
<keyword evidence="9" id="KW-0472">Membrane</keyword>
<evidence type="ECO:0000256" key="2">
    <source>
        <dbReference type="ARBA" id="ARBA00012438"/>
    </source>
</evidence>
<dbReference type="PANTHER" id="PTHR43065">
    <property type="entry name" value="SENSOR HISTIDINE KINASE"/>
    <property type="match status" value="1"/>
</dbReference>
<dbReference type="SMART" id="SM00387">
    <property type="entry name" value="HATPase_c"/>
    <property type="match status" value="1"/>
</dbReference>
<evidence type="ECO:0000313" key="11">
    <source>
        <dbReference type="EMBL" id="MBW7455498.1"/>
    </source>
</evidence>
<feature type="transmembrane region" description="Helical" evidence="9">
    <location>
        <begin position="39"/>
        <end position="65"/>
    </location>
</feature>
<keyword evidence="8" id="KW-0902">Two-component regulatory system</keyword>
<proteinExistence type="predicted"/>
<dbReference type="Pfam" id="PF02518">
    <property type="entry name" value="HATPase_c"/>
    <property type="match status" value="1"/>
</dbReference>
<keyword evidence="5" id="KW-0547">Nucleotide-binding</keyword>